<dbReference type="InterPro" id="IPR000577">
    <property type="entry name" value="Carb_kinase_FGGY"/>
</dbReference>
<dbReference type="InterPro" id="IPR018485">
    <property type="entry name" value="FGGY_C"/>
</dbReference>
<dbReference type="InterPro" id="IPR018484">
    <property type="entry name" value="FGGY_N"/>
</dbReference>
<dbReference type="AlphaFoldDB" id="G5IKI6"/>
<feature type="domain" description="Carbohydrate kinase FGGY N-terminal" evidence="4">
    <location>
        <begin position="6"/>
        <end position="184"/>
    </location>
</feature>
<protein>
    <recommendedName>
        <fullName evidence="8">Xylulokinase</fullName>
    </recommendedName>
</protein>
<dbReference type="PANTHER" id="PTHR43095:SF5">
    <property type="entry name" value="XYLULOSE KINASE"/>
    <property type="match status" value="1"/>
</dbReference>
<keyword evidence="3" id="KW-0418">Kinase</keyword>
<evidence type="ECO:0008006" key="8">
    <source>
        <dbReference type="Google" id="ProtNLM"/>
    </source>
</evidence>
<dbReference type="Gene3D" id="3.30.420.40">
    <property type="match status" value="2"/>
</dbReference>
<proteinExistence type="inferred from homology"/>
<dbReference type="PIRSF" id="PIRSF000538">
    <property type="entry name" value="GlpK"/>
    <property type="match status" value="1"/>
</dbReference>
<evidence type="ECO:0000256" key="1">
    <source>
        <dbReference type="ARBA" id="ARBA00009156"/>
    </source>
</evidence>
<feature type="domain" description="Carbohydrate kinase FGGY N-terminal" evidence="4">
    <location>
        <begin position="217"/>
        <end position="276"/>
    </location>
</feature>
<feature type="domain" description="Carbohydrate kinase FGGY C-terminal" evidence="5">
    <location>
        <begin position="287"/>
        <end position="475"/>
    </location>
</feature>
<comment type="similarity">
    <text evidence="1">Belongs to the FGGY kinase family.</text>
</comment>
<evidence type="ECO:0000313" key="6">
    <source>
        <dbReference type="EMBL" id="EHI58015.1"/>
    </source>
</evidence>
<dbReference type="HOGENOM" id="CLU_009281_3_3_9"/>
<evidence type="ECO:0000259" key="5">
    <source>
        <dbReference type="Pfam" id="PF02782"/>
    </source>
</evidence>
<name>G5IKI6_9FIRM</name>
<dbReference type="OrthoDB" id="9805576at2"/>
<dbReference type="InterPro" id="IPR050406">
    <property type="entry name" value="FGGY_Carb_Kinase"/>
</dbReference>
<dbReference type="CDD" id="cd07808">
    <property type="entry name" value="ASKHA_NBD_FGGY_EcXK-like"/>
    <property type="match status" value="1"/>
</dbReference>
<keyword evidence="7" id="KW-1185">Reference proteome</keyword>
<organism evidence="6 7">
    <name type="scientific">Hungatella hathewayi WAL-18680</name>
    <dbReference type="NCBI Taxonomy" id="742737"/>
    <lineage>
        <taxon>Bacteria</taxon>
        <taxon>Bacillati</taxon>
        <taxon>Bacillota</taxon>
        <taxon>Clostridia</taxon>
        <taxon>Lachnospirales</taxon>
        <taxon>Lachnospiraceae</taxon>
        <taxon>Hungatella</taxon>
    </lineage>
</organism>
<evidence type="ECO:0000313" key="7">
    <source>
        <dbReference type="Proteomes" id="UP000005384"/>
    </source>
</evidence>
<reference evidence="6 7" key="1">
    <citation type="submission" date="2011-08" db="EMBL/GenBank/DDBJ databases">
        <title>The Genome Sequence of Clostridium hathewayi WAL-18680.</title>
        <authorList>
            <consortium name="The Broad Institute Genome Sequencing Platform"/>
            <person name="Earl A."/>
            <person name="Ward D."/>
            <person name="Feldgarden M."/>
            <person name="Gevers D."/>
            <person name="Finegold S.M."/>
            <person name="Summanen P.H."/>
            <person name="Molitoris D.R."/>
            <person name="Song M."/>
            <person name="Daigneault M."/>
            <person name="Allen-Vercoe E."/>
            <person name="Young S.K."/>
            <person name="Zeng Q."/>
            <person name="Gargeya S."/>
            <person name="Fitzgerald M."/>
            <person name="Haas B."/>
            <person name="Abouelleil A."/>
            <person name="Alvarado L."/>
            <person name="Arachchi H.M."/>
            <person name="Berlin A."/>
            <person name="Brown A."/>
            <person name="Chapman S.B."/>
            <person name="Chen Z."/>
            <person name="Dunbar C."/>
            <person name="Freedman E."/>
            <person name="Gearin G."/>
            <person name="Gellesch M."/>
            <person name="Goldberg J."/>
            <person name="Griggs A."/>
            <person name="Gujja S."/>
            <person name="Heiman D."/>
            <person name="Howarth C."/>
            <person name="Larson L."/>
            <person name="Lui A."/>
            <person name="MacDonald P.J.P."/>
            <person name="Montmayeur A."/>
            <person name="Murphy C."/>
            <person name="Neiman D."/>
            <person name="Pearson M."/>
            <person name="Priest M."/>
            <person name="Roberts A."/>
            <person name="Saif S."/>
            <person name="Shea T."/>
            <person name="Shenoy N."/>
            <person name="Sisk P."/>
            <person name="Stolte C."/>
            <person name="Sykes S."/>
            <person name="Wortman J."/>
            <person name="Nusbaum C."/>
            <person name="Birren B."/>
        </authorList>
    </citation>
    <scope>NUCLEOTIDE SEQUENCE [LARGE SCALE GENOMIC DNA]</scope>
    <source>
        <strain evidence="6 7">WAL-18680</strain>
    </source>
</reference>
<dbReference type="InterPro" id="IPR043129">
    <property type="entry name" value="ATPase_NBD"/>
</dbReference>
<dbReference type="GO" id="GO:0005975">
    <property type="term" value="P:carbohydrate metabolic process"/>
    <property type="evidence" value="ECO:0007669"/>
    <property type="project" value="InterPro"/>
</dbReference>
<gene>
    <name evidence="6" type="ORF">HMPREF9473_04014</name>
</gene>
<dbReference type="GO" id="GO:0016301">
    <property type="term" value="F:kinase activity"/>
    <property type="evidence" value="ECO:0007669"/>
    <property type="project" value="UniProtKB-KW"/>
</dbReference>
<evidence type="ECO:0000259" key="4">
    <source>
        <dbReference type="Pfam" id="PF00370"/>
    </source>
</evidence>
<dbReference type="RefSeq" id="WP_006782005.1">
    <property type="nucleotide sequence ID" value="NZ_CP040506.1"/>
</dbReference>
<keyword evidence="2" id="KW-0808">Transferase</keyword>
<dbReference type="EMBL" id="ADLN01000111">
    <property type="protein sequence ID" value="EHI58015.1"/>
    <property type="molecule type" value="Genomic_DNA"/>
</dbReference>
<dbReference type="PANTHER" id="PTHR43095">
    <property type="entry name" value="SUGAR KINASE"/>
    <property type="match status" value="1"/>
</dbReference>
<sequence length="528" mass="57411">MRDMPLMLAIDLGSSQLKLLVMDENARVRAVVTEGYPTLTPGPGYLVQRPEDWRKALERGFARMSELVELAEIEVVSFSGHMSGLVMVDGEGGVLYPCVMLSDCRSGEECRILEKCVGDEIRRMSGNPVIDAFSLPKLLWMKRNEGEIYRRSRWWVSPKDCVRFWFTGKMETEYTDAYNSLCVDRRTVGGCCEKEDETGGGDGWKACAEAGQKAGAGGWSEEMIRQAGLDVEKFPEMHGPVEIAGKVTDEAAASFGLKAGTPVVYGGADMACGAVGNGLFETGDTTLTLGTCATFLSMVEKEQAEAFGKVTFHMHVLPGQVYALGSHFNGGLAVNWFSKAFSRDGQVDYELVREMAGEAAKVAPGCDGVMTVPFLAGSGSPYFDSRDRQSVIGIDASVGRGKLFRSQLEGVAFNLRQTLEVFGRMQQGNEKPIVLGGGGIRVSVWPQMIADVFGKPLLLAENPDASAVGAALIGGAGVGIFDDLKKASRMALRISEQVVPVEENVAVYEECYRRFLRVYEVLGELKRL</sequence>
<dbReference type="Pfam" id="PF00370">
    <property type="entry name" value="FGGY_N"/>
    <property type="match status" value="2"/>
</dbReference>
<comment type="caution">
    <text evidence="6">The sequence shown here is derived from an EMBL/GenBank/DDBJ whole genome shotgun (WGS) entry which is preliminary data.</text>
</comment>
<dbReference type="PATRIC" id="fig|742737.3.peg.4000"/>
<dbReference type="Proteomes" id="UP000005384">
    <property type="component" value="Unassembled WGS sequence"/>
</dbReference>
<dbReference type="SUPFAM" id="SSF53067">
    <property type="entry name" value="Actin-like ATPase domain"/>
    <property type="match status" value="3"/>
</dbReference>
<evidence type="ECO:0000256" key="3">
    <source>
        <dbReference type="ARBA" id="ARBA00022777"/>
    </source>
</evidence>
<evidence type="ECO:0000256" key="2">
    <source>
        <dbReference type="ARBA" id="ARBA00022679"/>
    </source>
</evidence>
<dbReference type="Pfam" id="PF02782">
    <property type="entry name" value="FGGY_C"/>
    <property type="match status" value="1"/>
</dbReference>
<accession>G5IKI6</accession>